<comment type="caution">
    <text evidence="1">The sequence shown here is derived from an EMBL/GenBank/DDBJ whole genome shotgun (WGS) entry which is preliminary data.</text>
</comment>
<accession>A0A329M244</accession>
<dbReference type="SUPFAM" id="SSF46955">
    <property type="entry name" value="Putative DNA-binding domain"/>
    <property type="match status" value="1"/>
</dbReference>
<evidence type="ECO:0000313" key="2">
    <source>
        <dbReference type="Proteomes" id="UP000250915"/>
    </source>
</evidence>
<organism evidence="1 2">
    <name type="scientific">Mycobacterium colombiense</name>
    <dbReference type="NCBI Taxonomy" id="339268"/>
    <lineage>
        <taxon>Bacteria</taxon>
        <taxon>Bacillati</taxon>
        <taxon>Actinomycetota</taxon>
        <taxon>Actinomycetes</taxon>
        <taxon>Mycobacteriales</taxon>
        <taxon>Mycobacteriaceae</taxon>
        <taxon>Mycobacterium</taxon>
        <taxon>Mycobacterium avium complex (MAC)</taxon>
    </lineage>
</organism>
<dbReference type="AlphaFoldDB" id="A0A329M244"/>
<reference evidence="1 2" key="1">
    <citation type="submission" date="2018-06" db="EMBL/GenBank/DDBJ databases">
        <title>NTM in soil in Japan.</title>
        <authorList>
            <person name="Ohya K."/>
        </authorList>
    </citation>
    <scope>NUCLEOTIDE SEQUENCE [LARGE SCALE GENOMIC DNA]</scope>
    <source>
        <strain evidence="1 2">GF28</strain>
    </source>
</reference>
<dbReference type="Proteomes" id="UP000250915">
    <property type="component" value="Unassembled WGS sequence"/>
</dbReference>
<keyword evidence="1" id="KW-0238">DNA-binding</keyword>
<name>A0A329M244_9MYCO</name>
<evidence type="ECO:0000313" key="1">
    <source>
        <dbReference type="EMBL" id="RAV14141.1"/>
    </source>
</evidence>
<proteinExistence type="predicted"/>
<dbReference type="GO" id="GO:0003677">
    <property type="term" value="F:DNA binding"/>
    <property type="evidence" value="ECO:0007669"/>
    <property type="project" value="UniProtKB-KW"/>
</dbReference>
<sequence>MGALDLEKWTGTKASTWRYWACIGIGPTSFKIGRRRVWRKSSVLAWLAEQEAGR</sequence>
<dbReference type="InterPro" id="IPR009061">
    <property type="entry name" value="DNA-bd_dom_put_sf"/>
</dbReference>
<dbReference type="EMBL" id="QMEV01000009">
    <property type="protein sequence ID" value="RAV14141.1"/>
    <property type="molecule type" value="Genomic_DNA"/>
</dbReference>
<protein>
    <submittedName>
        <fullName evidence="1">DNA-binding protein</fullName>
    </submittedName>
</protein>
<dbReference type="OrthoDB" id="4330189at2"/>
<gene>
    <name evidence="1" type="ORF">DQP57_06785</name>
</gene>